<organism evidence="1 2">
    <name type="scientific">Haloferax volcanii (strain ATCC 29605 / DSM 3757 / JCM 8879 / NBRC 14742 / NCIMB 2012 / VKM B-1768 / DS2)</name>
    <name type="common">Halobacterium volcanii</name>
    <dbReference type="NCBI Taxonomy" id="309800"/>
    <lineage>
        <taxon>Archaea</taxon>
        <taxon>Methanobacteriati</taxon>
        <taxon>Methanobacteriota</taxon>
        <taxon>Stenosarchaea group</taxon>
        <taxon>Halobacteria</taxon>
        <taxon>Halobacteriales</taxon>
        <taxon>Haloferacaceae</taxon>
        <taxon>Haloferax</taxon>
    </lineage>
</organism>
<sequence>MSFEWVSYFTCEECGLERPSPEVPYDRLGYAVCPGCGAETRPAAAAMADASTPVDG</sequence>
<reference evidence="2" key="1">
    <citation type="submission" date="2012-11" db="EMBL/GenBank/DDBJ databases">
        <authorList>
            <person name="Becker E.A."/>
            <person name="Seitzer P."/>
            <person name="Tritt A."/>
            <person name="Larsen D."/>
            <person name="Yao A."/>
            <person name="Wu D."/>
            <person name="Darling A."/>
            <person name="Eisen J.A."/>
            <person name="Facciotti M.T."/>
        </authorList>
    </citation>
    <scope>NUCLEOTIDE SEQUENCE [LARGE SCALE GENOMIC DNA]</scope>
    <source>
        <strain evidence="2">ATCC 29605 / DSM 3757 / JCM 8879 / NBRC 14742 / NCIMB 2012 / VKM B-1768 / DS2</strain>
    </source>
</reference>
<name>A0A384KCD6_HALVD</name>
<dbReference type="OrthoDB" id="338670at2157"/>
<evidence type="ECO:0008006" key="3">
    <source>
        <dbReference type="Google" id="ProtNLM"/>
    </source>
</evidence>
<dbReference type="GeneID" id="300251119"/>
<reference evidence="1 2" key="2">
    <citation type="journal article" date="2014" name="PLoS Genet.">
        <title>Phylogenetically driven sequencing of extremely halophilic archaea reveals strategies for static and dynamic osmo-response.</title>
        <authorList>
            <person name="Becker E.A."/>
            <person name="Seitzer P.M."/>
            <person name="Tritt A."/>
            <person name="Larsen D."/>
            <person name="Krusor M."/>
            <person name="Yao A.I."/>
            <person name="Wu D."/>
            <person name="Madern D."/>
            <person name="Eisen J.A."/>
            <person name="Darling A.E."/>
            <person name="Facciotti M.T."/>
        </authorList>
    </citation>
    <scope>NUCLEOTIDE SEQUENCE [LARGE SCALE GENOMIC DNA]</scope>
    <source>
        <strain evidence="2">ATCC 29605 / DSM 3757 / JCM 8879 / NBRC 14742 / NCIMB 2012 / VKM B-1768 / DS2</strain>
    </source>
</reference>
<dbReference type="AlphaFoldDB" id="A0A384KCD6"/>
<evidence type="ECO:0000313" key="1">
    <source>
        <dbReference type="EMBL" id="ELY27621.1"/>
    </source>
</evidence>
<protein>
    <recommendedName>
        <fullName evidence="3">Small CPxCG-related zinc finger protein</fullName>
    </recommendedName>
</protein>
<gene>
    <name evidence="1" type="ORF">C498_13799</name>
</gene>
<proteinExistence type="predicted"/>
<evidence type="ECO:0000313" key="2">
    <source>
        <dbReference type="Proteomes" id="UP000011532"/>
    </source>
</evidence>
<comment type="caution">
    <text evidence="1">The sequence shown here is derived from an EMBL/GenBank/DDBJ whole genome shotgun (WGS) entry which is preliminary data.</text>
</comment>
<accession>A0A384KCD6</accession>
<dbReference type="Proteomes" id="UP000011532">
    <property type="component" value="Unassembled WGS sequence"/>
</dbReference>
<dbReference type="RefSeq" id="WP_004043950.1">
    <property type="nucleotide sequence ID" value="NC_013967.1"/>
</dbReference>
<dbReference type="EMBL" id="AOHU01000092">
    <property type="protein sequence ID" value="ELY27621.1"/>
    <property type="molecule type" value="Genomic_DNA"/>
</dbReference>